<dbReference type="RefSeq" id="WP_074956304.1">
    <property type="nucleotide sequence ID" value="NZ_BJXR01000027.1"/>
</dbReference>
<evidence type="ECO:0000313" key="2">
    <source>
        <dbReference type="EMBL" id="SEU22095.1"/>
    </source>
</evidence>
<dbReference type="Proteomes" id="UP000183760">
    <property type="component" value="Unassembled WGS sequence"/>
</dbReference>
<protein>
    <submittedName>
        <fullName evidence="1">Uncharacterized protein</fullName>
    </submittedName>
</protein>
<evidence type="ECO:0000313" key="3">
    <source>
        <dbReference type="Proteomes" id="UP000183760"/>
    </source>
</evidence>
<sequence>MTAAPTLRFERYREVHRGDARPVIERCELVPPQDVDPLSLKLSFLPHFGETKPDTTLGAFLEEQEAHAGSAQRALFPANLEGYLSHPAEERRQFRTLVEPQSQYTDLLVVRRGDVRWYVDEVFYRIEGLSGWAPGACADVVEGRFEDFRRFSPLVQLRLHEGLPWLAHPEAAPARSADDHVLELSKSPGLPNTRSFSLTVFRDGRFLRRSTLEGVQSGADVHRLTTLLIAASRLAPIKASPMPPGFAHDAQTLSVSFPVARGLERVTLDEGAPADVMAFARQVAAAYALEF</sequence>
<reference evidence="1 4" key="2">
    <citation type="submission" date="2019-07" db="EMBL/GenBank/DDBJ databases">
        <title>Whole genome shotgun sequence of Myxococcus fulvus NBRC 100333.</title>
        <authorList>
            <person name="Hosoyama A."/>
            <person name="Uohara A."/>
            <person name="Ohji S."/>
            <person name="Ichikawa N."/>
        </authorList>
    </citation>
    <scope>NUCLEOTIDE SEQUENCE [LARGE SCALE GENOMIC DNA]</scope>
    <source>
        <strain evidence="1 4">NBRC 100333</strain>
    </source>
</reference>
<gene>
    <name evidence="1" type="ORF">MFU01_32470</name>
    <name evidence="2" type="ORF">SAMN05443572_106365</name>
</gene>
<dbReference type="EMBL" id="FOIB01000006">
    <property type="protein sequence ID" value="SEU22095.1"/>
    <property type="molecule type" value="Genomic_DNA"/>
</dbReference>
<dbReference type="AlphaFoldDB" id="A0A511T227"/>
<proteinExistence type="predicted"/>
<keyword evidence="3" id="KW-1185">Reference proteome</keyword>
<dbReference type="STRING" id="1334629.MFUL124B02_29535"/>
<evidence type="ECO:0000313" key="1">
    <source>
        <dbReference type="EMBL" id="GEN08210.1"/>
    </source>
</evidence>
<dbReference type="Proteomes" id="UP000321514">
    <property type="component" value="Unassembled WGS sequence"/>
</dbReference>
<dbReference type="OrthoDB" id="5506007at2"/>
<organism evidence="1 4">
    <name type="scientific">Myxococcus fulvus</name>
    <dbReference type="NCBI Taxonomy" id="33"/>
    <lineage>
        <taxon>Bacteria</taxon>
        <taxon>Pseudomonadati</taxon>
        <taxon>Myxococcota</taxon>
        <taxon>Myxococcia</taxon>
        <taxon>Myxococcales</taxon>
        <taxon>Cystobacterineae</taxon>
        <taxon>Myxococcaceae</taxon>
        <taxon>Myxococcus</taxon>
    </lineage>
</organism>
<reference evidence="2 3" key="1">
    <citation type="submission" date="2016-10" db="EMBL/GenBank/DDBJ databases">
        <authorList>
            <person name="Varghese N."/>
            <person name="Submissions S."/>
        </authorList>
    </citation>
    <scope>NUCLEOTIDE SEQUENCE [LARGE SCALE GENOMIC DNA]</scope>
    <source>
        <strain evidence="2 3">DSM 16525</strain>
    </source>
</reference>
<accession>A0A511T227</accession>
<comment type="caution">
    <text evidence="1">The sequence shown here is derived from an EMBL/GenBank/DDBJ whole genome shotgun (WGS) entry which is preliminary data.</text>
</comment>
<dbReference type="EMBL" id="BJXR01000027">
    <property type="protein sequence ID" value="GEN08210.1"/>
    <property type="molecule type" value="Genomic_DNA"/>
</dbReference>
<name>A0A511T227_MYXFU</name>
<evidence type="ECO:0000313" key="4">
    <source>
        <dbReference type="Proteomes" id="UP000321514"/>
    </source>
</evidence>